<gene>
    <name evidence="4" type="ORF">KACHI17_04210</name>
</gene>
<dbReference type="EMBL" id="AP029612">
    <property type="protein sequence ID" value="BFG69540.1"/>
    <property type="molecule type" value="Genomic_DNA"/>
</dbReference>
<dbReference type="GO" id="GO:0009103">
    <property type="term" value="P:lipopolysaccharide biosynthetic process"/>
    <property type="evidence" value="ECO:0007669"/>
    <property type="project" value="TreeGrafter"/>
</dbReference>
<name>A0AAT9GFU1_9BACT</name>
<dbReference type="InterPro" id="IPR001296">
    <property type="entry name" value="Glyco_trans_1"/>
</dbReference>
<dbReference type="GO" id="GO:0016757">
    <property type="term" value="F:glycosyltransferase activity"/>
    <property type="evidence" value="ECO:0007669"/>
    <property type="project" value="InterPro"/>
</dbReference>
<dbReference type="RefSeq" id="WP_353549858.1">
    <property type="nucleotide sequence ID" value="NZ_AP029612.1"/>
</dbReference>
<organism evidence="4">
    <name type="scientific">Sediminibacterium sp. KACHI17</name>
    <dbReference type="NCBI Taxonomy" id="1751071"/>
    <lineage>
        <taxon>Bacteria</taxon>
        <taxon>Pseudomonadati</taxon>
        <taxon>Bacteroidota</taxon>
        <taxon>Chitinophagia</taxon>
        <taxon>Chitinophagales</taxon>
        <taxon>Chitinophagaceae</taxon>
        <taxon>Sediminibacterium</taxon>
    </lineage>
</organism>
<dbReference type="InterPro" id="IPR028098">
    <property type="entry name" value="Glyco_trans_4-like_N"/>
</dbReference>
<dbReference type="Pfam" id="PF13439">
    <property type="entry name" value="Glyco_transf_4"/>
    <property type="match status" value="1"/>
</dbReference>
<dbReference type="Gene3D" id="3.40.50.2000">
    <property type="entry name" value="Glycogen Phosphorylase B"/>
    <property type="match status" value="2"/>
</dbReference>
<accession>A0AAT9GFU1</accession>
<keyword evidence="1" id="KW-0808">Transferase</keyword>
<feature type="domain" description="Glycosyl transferase family 1" evidence="2">
    <location>
        <begin position="196"/>
        <end position="348"/>
    </location>
</feature>
<evidence type="ECO:0000313" key="4">
    <source>
        <dbReference type="EMBL" id="BFG69540.1"/>
    </source>
</evidence>
<proteinExistence type="predicted"/>
<reference evidence="4" key="1">
    <citation type="submission" date="2024-02" db="EMBL/GenBank/DDBJ databases">
        <title>Sediminibacterium planktonica sp. nov. and Sediminibacterium longus sp. nov., isolated from surface lake and river water.</title>
        <authorList>
            <person name="Watanabe K."/>
            <person name="Takemine S."/>
            <person name="Ishii Y."/>
            <person name="Ogata Y."/>
            <person name="Shindo C."/>
            <person name="Suda W."/>
        </authorList>
    </citation>
    <scope>NUCLEOTIDE SEQUENCE</scope>
    <source>
        <strain evidence="4">KACHI17</strain>
    </source>
</reference>
<dbReference type="Pfam" id="PF00534">
    <property type="entry name" value="Glycos_transf_1"/>
    <property type="match status" value="1"/>
</dbReference>
<evidence type="ECO:0000259" key="3">
    <source>
        <dbReference type="Pfam" id="PF13439"/>
    </source>
</evidence>
<sequence>MNQKVIIIGSAWPLRGGGIATFNERLARQFQAEGDEVTIYSFSLQYPSLLFPGKSQYGNEPEPKDLQIKSVINSINPFNWIRVGKQIQKERPDLIVVRYWLPFMGPCLGTILRGVKKNRHTKIICIADNVIPHEKRPGDHAFTRYFIQPIHAFITLSEKVFTDLRTFTNKPAEVVIHPLYDNFGEAISKTEARLLLNLPKEERIILFFGFIRAYKGLDLLLKAMALLKQNGIMIPRLLIAGEFYEDQAKYDALIDELKIRDLLILKTDFIPDSEVRKYLCAADFVIQPYKHATQSGITPLSYHFEKPMLVTNVGALPAMVPHEKAGIVTEPTPEAIADGIQRLYNLGEDHFLFHLREEKKKYSWEVLTSAIRSLAAE</sequence>
<dbReference type="PANTHER" id="PTHR46401:SF2">
    <property type="entry name" value="GLYCOSYLTRANSFERASE WBBK-RELATED"/>
    <property type="match status" value="1"/>
</dbReference>
<evidence type="ECO:0000259" key="2">
    <source>
        <dbReference type="Pfam" id="PF00534"/>
    </source>
</evidence>
<feature type="domain" description="Glycosyltransferase subfamily 4-like N-terminal" evidence="3">
    <location>
        <begin position="17"/>
        <end position="175"/>
    </location>
</feature>
<dbReference type="PANTHER" id="PTHR46401">
    <property type="entry name" value="GLYCOSYLTRANSFERASE WBBK-RELATED"/>
    <property type="match status" value="1"/>
</dbReference>
<protein>
    <submittedName>
        <fullName evidence="4">Glycosyltransferase family 4 protein</fullName>
    </submittedName>
</protein>
<dbReference type="SUPFAM" id="SSF53756">
    <property type="entry name" value="UDP-Glycosyltransferase/glycogen phosphorylase"/>
    <property type="match status" value="1"/>
</dbReference>
<evidence type="ECO:0000256" key="1">
    <source>
        <dbReference type="ARBA" id="ARBA00022679"/>
    </source>
</evidence>
<dbReference type="AlphaFoldDB" id="A0AAT9GFU1"/>